<sequence length="95" mass="9268">MIPYLVIAICGAALVAGVLGLRALRRTSPSITAAVLLTAAVVAVSLVPTGDLFGPEAALAGPFRESATLLIDLPAGIGGALGALSGDNRSEGGAE</sequence>
<proteinExistence type="predicted"/>
<dbReference type="EMBL" id="QAYC01000010">
    <property type="protein sequence ID" value="PTW47181.1"/>
    <property type="molecule type" value="Genomic_DNA"/>
</dbReference>
<comment type="caution">
    <text evidence="2">The sequence shown here is derived from an EMBL/GenBank/DDBJ whole genome shotgun (WGS) entry which is preliminary data.</text>
</comment>
<keyword evidence="1" id="KW-0472">Membrane</keyword>
<keyword evidence="1" id="KW-1133">Transmembrane helix</keyword>
<keyword evidence="3" id="KW-1185">Reference proteome</keyword>
<evidence type="ECO:0000313" key="3">
    <source>
        <dbReference type="Proteomes" id="UP000244037"/>
    </source>
</evidence>
<feature type="transmembrane region" description="Helical" evidence="1">
    <location>
        <begin position="31"/>
        <end position="49"/>
    </location>
</feature>
<dbReference type="Proteomes" id="UP000244037">
    <property type="component" value="Unassembled WGS sequence"/>
</dbReference>
<keyword evidence="1" id="KW-0812">Transmembrane</keyword>
<reference evidence="2 3" key="1">
    <citation type="submission" date="2018-04" db="EMBL/GenBank/DDBJ databases">
        <title>Genomic Encyclopedia of Archaeal and Bacterial Type Strains, Phase II (KMG-II): from individual species to whole genera.</title>
        <authorList>
            <person name="Goeker M."/>
        </authorList>
    </citation>
    <scope>NUCLEOTIDE SEQUENCE [LARGE SCALE GENOMIC DNA]</scope>
    <source>
        <strain evidence="2 3">DSM 19783</strain>
    </source>
</reference>
<evidence type="ECO:0000313" key="2">
    <source>
        <dbReference type="EMBL" id="PTW47181.1"/>
    </source>
</evidence>
<gene>
    <name evidence="2" type="ORF">C8N38_110150</name>
</gene>
<dbReference type="AlphaFoldDB" id="A0A8E2VIA0"/>
<protein>
    <submittedName>
        <fullName evidence="2">Uncharacterized protein</fullName>
    </submittedName>
</protein>
<accession>A0A8E2VIA0</accession>
<evidence type="ECO:0000256" key="1">
    <source>
        <dbReference type="SAM" id="Phobius"/>
    </source>
</evidence>
<feature type="transmembrane region" description="Helical" evidence="1">
    <location>
        <begin position="6"/>
        <end position="24"/>
    </location>
</feature>
<dbReference type="RefSeq" id="WP_108027795.1">
    <property type="nucleotide sequence ID" value="NZ_QAYC01000010.1"/>
</dbReference>
<name>A0A8E2VIA0_9RHOB</name>
<organism evidence="2 3">
    <name type="scientific">Rhodovulum kholense</name>
    <dbReference type="NCBI Taxonomy" id="453584"/>
    <lineage>
        <taxon>Bacteria</taxon>
        <taxon>Pseudomonadati</taxon>
        <taxon>Pseudomonadota</taxon>
        <taxon>Alphaproteobacteria</taxon>
        <taxon>Rhodobacterales</taxon>
        <taxon>Paracoccaceae</taxon>
        <taxon>Rhodovulum</taxon>
    </lineage>
</organism>